<organism evidence="2 3">
    <name type="scientific">Gluconacetobacter takamatsuzukensis</name>
    <dbReference type="NCBI Taxonomy" id="1286190"/>
    <lineage>
        <taxon>Bacteria</taxon>
        <taxon>Pseudomonadati</taxon>
        <taxon>Pseudomonadota</taxon>
        <taxon>Alphaproteobacteria</taxon>
        <taxon>Acetobacterales</taxon>
        <taxon>Acetobacteraceae</taxon>
        <taxon>Gluconacetobacter</taxon>
    </lineage>
</organism>
<evidence type="ECO:0000256" key="1">
    <source>
        <dbReference type="SAM" id="Phobius"/>
    </source>
</evidence>
<dbReference type="RefSeq" id="WP_182947772.1">
    <property type="nucleotide sequence ID" value="NZ_JABEQK010000002.1"/>
</dbReference>
<dbReference type="Proteomes" id="UP000540556">
    <property type="component" value="Unassembled WGS sequence"/>
</dbReference>
<sequence>MAENRQDESMPYPSSLARTNARLTAALDRGALFLTAPLRRMGLDVAPIDPQSRPPRLAPKLWIVLTVCTIMTLLALWQVLGHAHNWATSLVWAPIFLSLGTLTSFRSRHPILRKPAEDRTGVERRIVAQCWLAASLTAAALACAGLMLVALDVTTASTIDGLDLGRRILMGLVLIEYLAIVAPVAVLSWHDHRAGQAL</sequence>
<comment type="caution">
    <text evidence="2">The sequence shown here is derived from an EMBL/GenBank/DDBJ whole genome shotgun (WGS) entry which is preliminary data.</text>
</comment>
<evidence type="ECO:0000313" key="3">
    <source>
        <dbReference type="Proteomes" id="UP000540556"/>
    </source>
</evidence>
<feature type="transmembrane region" description="Helical" evidence="1">
    <location>
        <begin position="86"/>
        <end position="105"/>
    </location>
</feature>
<reference evidence="2 3" key="1">
    <citation type="submission" date="2020-04" db="EMBL/GenBank/DDBJ databases">
        <title>Description of novel Gluconacetobacter.</title>
        <authorList>
            <person name="Sombolestani A."/>
        </authorList>
    </citation>
    <scope>NUCLEOTIDE SEQUENCE [LARGE SCALE GENOMIC DNA]</scope>
    <source>
        <strain evidence="2 3">LMG 27800</strain>
    </source>
</reference>
<feature type="transmembrane region" description="Helical" evidence="1">
    <location>
        <begin position="126"/>
        <end position="148"/>
    </location>
</feature>
<keyword evidence="1" id="KW-0472">Membrane</keyword>
<dbReference type="EMBL" id="JABEQK010000002">
    <property type="protein sequence ID" value="MBB2204053.1"/>
    <property type="molecule type" value="Genomic_DNA"/>
</dbReference>
<gene>
    <name evidence="2" type="ORF">HLH27_03345</name>
</gene>
<keyword evidence="1" id="KW-0812">Transmembrane</keyword>
<feature type="transmembrane region" description="Helical" evidence="1">
    <location>
        <begin position="168"/>
        <end position="189"/>
    </location>
</feature>
<keyword evidence="3" id="KW-1185">Reference proteome</keyword>
<feature type="transmembrane region" description="Helical" evidence="1">
    <location>
        <begin position="61"/>
        <end position="80"/>
    </location>
</feature>
<name>A0A7W4PNF6_9PROT</name>
<keyword evidence="1" id="KW-1133">Transmembrane helix</keyword>
<proteinExistence type="predicted"/>
<protein>
    <submittedName>
        <fullName evidence="2">Uncharacterized protein</fullName>
    </submittedName>
</protein>
<accession>A0A7W4PNF6</accession>
<dbReference type="AlphaFoldDB" id="A0A7W4PNF6"/>
<evidence type="ECO:0000313" key="2">
    <source>
        <dbReference type="EMBL" id="MBB2204053.1"/>
    </source>
</evidence>